<dbReference type="GO" id="GO:0046872">
    <property type="term" value="F:metal ion binding"/>
    <property type="evidence" value="ECO:0007669"/>
    <property type="project" value="UniProtKB-KW"/>
</dbReference>
<dbReference type="InterPro" id="IPR017900">
    <property type="entry name" value="4Fe4S_Fe_S_CS"/>
</dbReference>
<comment type="cofactor">
    <cofactor evidence="1">
        <name>[4Fe-4S] cluster</name>
        <dbReference type="ChEBI" id="CHEBI:49883"/>
    </cofactor>
</comment>
<reference evidence="11" key="1">
    <citation type="journal article" date="2021" name="Microb. Physiol.">
        <title>Proteogenomic Insights into the Physiology of Marine, Sulfate-Reducing, Filamentous Desulfonema limicola and Desulfonema magnum.</title>
        <authorList>
            <person name="Schnaars V."/>
            <person name="Wohlbrand L."/>
            <person name="Scheve S."/>
            <person name="Hinrichs C."/>
            <person name="Reinhardt R."/>
            <person name="Rabus R."/>
        </authorList>
    </citation>
    <scope>NUCLEOTIDE SEQUENCE</scope>
    <source>
        <strain evidence="11">4be13</strain>
    </source>
</reference>
<evidence type="ECO:0000256" key="5">
    <source>
        <dbReference type="ARBA" id="ARBA00022723"/>
    </source>
</evidence>
<dbReference type="PROSITE" id="PS51379">
    <property type="entry name" value="4FE4S_FER_2"/>
    <property type="match status" value="2"/>
</dbReference>
<evidence type="ECO:0000256" key="6">
    <source>
        <dbReference type="ARBA" id="ARBA00023002"/>
    </source>
</evidence>
<dbReference type="SFLD" id="SFLDG01118">
    <property type="entry name" value="activating_enzymes__group_2"/>
    <property type="match status" value="1"/>
</dbReference>
<keyword evidence="6" id="KW-0560">Oxidoreductase</keyword>
<dbReference type="RefSeq" id="WP_207680061.1">
    <property type="nucleotide sequence ID" value="NZ_CP061800.1"/>
</dbReference>
<dbReference type="PANTHER" id="PTHR30352">
    <property type="entry name" value="PYRUVATE FORMATE-LYASE-ACTIVATING ENZYME"/>
    <property type="match status" value="1"/>
</dbReference>
<dbReference type="SFLD" id="SFLDG01066">
    <property type="entry name" value="organic_radical-activating_enz"/>
    <property type="match status" value="1"/>
</dbReference>
<dbReference type="InterPro" id="IPR007197">
    <property type="entry name" value="rSAM"/>
</dbReference>
<evidence type="ECO:0000313" key="11">
    <source>
        <dbReference type="EMBL" id="QTA92875.1"/>
    </source>
</evidence>
<name>A0A975BX96_9BACT</name>
<feature type="domain" description="Radical SAM core" evidence="10">
    <location>
        <begin position="25"/>
        <end position="337"/>
    </location>
</feature>
<dbReference type="PROSITE" id="PS01087">
    <property type="entry name" value="RADICAL_ACTIVATING"/>
    <property type="match status" value="1"/>
</dbReference>
<organism evidence="11 12">
    <name type="scientific">Desulfonema magnum</name>
    <dbReference type="NCBI Taxonomy" id="45655"/>
    <lineage>
        <taxon>Bacteria</taxon>
        <taxon>Pseudomonadati</taxon>
        <taxon>Thermodesulfobacteriota</taxon>
        <taxon>Desulfobacteria</taxon>
        <taxon>Desulfobacterales</taxon>
        <taxon>Desulfococcaceae</taxon>
        <taxon>Desulfonema</taxon>
    </lineage>
</organism>
<keyword evidence="5" id="KW-0479">Metal-binding</keyword>
<dbReference type="Pfam" id="PF13353">
    <property type="entry name" value="Fer4_12"/>
    <property type="match status" value="1"/>
</dbReference>
<keyword evidence="4" id="KW-0949">S-adenosyl-L-methionine</keyword>
<evidence type="ECO:0000259" key="10">
    <source>
        <dbReference type="PROSITE" id="PS51918"/>
    </source>
</evidence>
<dbReference type="GO" id="GO:0051539">
    <property type="term" value="F:4 iron, 4 sulfur cluster binding"/>
    <property type="evidence" value="ECO:0007669"/>
    <property type="project" value="UniProtKB-KW"/>
</dbReference>
<evidence type="ECO:0000256" key="8">
    <source>
        <dbReference type="ARBA" id="ARBA00023014"/>
    </source>
</evidence>
<keyword evidence="3" id="KW-0004">4Fe-4S</keyword>
<accession>A0A975BX96</accession>
<feature type="domain" description="4Fe-4S ferredoxin-type" evidence="9">
    <location>
        <begin position="118"/>
        <end position="147"/>
    </location>
</feature>
<dbReference type="InterPro" id="IPR012839">
    <property type="entry name" value="Organic_radical_activase"/>
</dbReference>
<dbReference type="InterPro" id="IPR013785">
    <property type="entry name" value="Aldolase_TIM"/>
</dbReference>
<dbReference type="Pfam" id="PF04055">
    <property type="entry name" value="Radical_SAM"/>
    <property type="match status" value="1"/>
</dbReference>
<dbReference type="InterPro" id="IPR040074">
    <property type="entry name" value="BssD/PflA/YjjW"/>
</dbReference>
<dbReference type="Gene3D" id="3.30.70.20">
    <property type="match status" value="1"/>
</dbReference>
<dbReference type="Proteomes" id="UP000663722">
    <property type="component" value="Chromosome"/>
</dbReference>
<keyword evidence="7" id="KW-0408">Iron</keyword>
<dbReference type="SFLD" id="SFLDS00029">
    <property type="entry name" value="Radical_SAM"/>
    <property type="match status" value="1"/>
</dbReference>
<dbReference type="CDD" id="cd01335">
    <property type="entry name" value="Radical_SAM"/>
    <property type="match status" value="1"/>
</dbReference>
<evidence type="ECO:0000259" key="9">
    <source>
        <dbReference type="PROSITE" id="PS51379"/>
    </source>
</evidence>
<dbReference type="GO" id="GO:0016491">
    <property type="term" value="F:oxidoreductase activity"/>
    <property type="evidence" value="ECO:0007669"/>
    <property type="project" value="UniProtKB-KW"/>
</dbReference>
<dbReference type="PROSITE" id="PS00198">
    <property type="entry name" value="4FE4S_FER_1"/>
    <property type="match status" value="1"/>
</dbReference>
<dbReference type="NCBIfam" id="TIGR02494">
    <property type="entry name" value="PFLE_PFLC"/>
    <property type="match status" value="1"/>
</dbReference>
<keyword evidence="12" id="KW-1185">Reference proteome</keyword>
<dbReference type="KEGG" id="dmm:dnm_089680"/>
<dbReference type="PIRSF" id="PIRSF000371">
    <property type="entry name" value="PFL_act_enz"/>
    <property type="match status" value="1"/>
</dbReference>
<sequence length="356" mass="39729">MNHSQQVAKDNGKFLVTNIQRFSVNDGPGIRSTVFLKGCPLSCAWCHNPENINPYQEFYHNTEKCVRCGACADVCPEGAITPPVKRETKKEPEMAVACCTTPESSAARAVPEEISETEPPQIDREKCTHCMKCVEACKYEALTLVSTLMTVDEVYEEVKRDEMFYQSSGGGMTLSGGEPLMNPEVTLELFKRAKADGIHTALDTTGFAKWEIIEGILDYVDIVLYDIKIIDEEKHKKWTGVSNKLILENARKMAKRGTNMRIRSLVVHNVNYWDPGHAKGVMAFAKSLGESVKGVDILPFHNFAEGKYDQLGRKNVFKGFPNLFQEDIEAYEKIITEGNTWKTTVGGMIGVEQDAA</sequence>
<evidence type="ECO:0000256" key="4">
    <source>
        <dbReference type="ARBA" id="ARBA00022691"/>
    </source>
</evidence>
<evidence type="ECO:0000313" key="12">
    <source>
        <dbReference type="Proteomes" id="UP000663722"/>
    </source>
</evidence>
<dbReference type="Pfam" id="PF00037">
    <property type="entry name" value="Fer4"/>
    <property type="match status" value="1"/>
</dbReference>
<evidence type="ECO:0000256" key="2">
    <source>
        <dbReference type="ARBA" id="ARBA00009777"/>
    </source>
</evidence>
<dbReference type="PROSITE" id="PS51918">
    <property type="entry name" value="RADICAL_SAM"/>
    <property type="match status" value="1"/>
</dbReference>
<keyword evidence="8" id="KW-0411">Iron-sulfur</keyword>
<dbReference type="EMBL" id="CP061800">
    <property type="protein sequence ID" value="QTA92875.1"/>
    <property type="molecule type" value="Genomic_DNA"/>
</dbReference>
<dbReference type="SUPFAM" id="SSF54862">
    <property type="entry name" value="4Fe-4S ferredoxins"/>
    <property type="match status" value="1"/>
</dbReference>
<comment type="similarity">
    <text evidence="2">Belongs to the organic radical-activating enzymes family.</text>
</comment>
<protein>
    <submittedName>
        <fullName evidence="11">Hydroxybenzylsuccinate synthase activating enzyme</fullName>
    </submittedName>
</protein>
<dbReference type="InterPro" id="IPR034457">
    <property type="entry name" value="Organic_radical-activating"/>
</dbReference>
<proteinExistence type="inferred from homology"/>
<dbReference type="Gene3D" id="3.20.20.70">
    <property type="entry name" value="Aldolase class I"/>
    <property type="match status" value="1"/>
</dbReference>
<dbReference type="Gene3D" id="3.80.30.10">
    <property type="entry name" value="pyruvate-formate lyase- activating enzyme"/>
    <property type="match status" value="1"/>
</dbReference>
<dbReference type="AlphaFoldDB" id="A0A975BX96"/>
<dbReference type="InterPro" id="IPR001989">
    <property type="entry name" value="Radical_activat_CS"/>
</dbReference>
<dbReference type="InterPro" id="IPR017896">
    <property type="entry name" value="4Fe4S_Fe-S-bd"/>
</dbReference>
<feature type="domain" description="4Fe-4S ferredoxin-type" evidence="9">
    <location>
        <begin position="56"/>
        <end position="85"/>
    </location>
</feature>
<dbReference type="PANTHER" id="PTHR30352:SF4">
    <property type="entry name" value="PYRUVATE FORMATE-LYASE 2-ACTIVATING ENZYME"/>
    <property type="match status" value="1"/>
</dbReference>
<evidence type="ECO:0000256" key="1">
    <source>
        <dbReference type="ARBA" id="ARBA00001966"/>
    </source>
</evidence>
<evidence type="ECO:0000256" key="3">
    <source>
        <dbReference type="ARBA" id="ARBA00022485"/>
    </source>
</evidence>
<gene>
    <name evidence="11" type="primary">hbsD2</name>
    <name evidence="11" type="ORF">dnm_089680</name>
</gene>
<evidence type="ECO:0000256" key="7">
    <source>
        <dbReference type="ARBA" id="ARBA00023004"/>
    </source>
</evidence>